<protein>
    <submittedName>
        <fullName evidence="1">Uncharacterized protein</fullName>
    </submittedName>
</protein>
<dbReference type="InterPro" id="IPR032675">
    <property type="entry name" value="LRR_dom_sf"/>
</dbReference>
<dbReference type="EMBL" id="JAAAUQ010000232">
    <property type="protein sequence ID" value="KAF9152605.1"/>
    <property type="molecule type" value="Genomic_DNA"/>
</dbReference>
<evidence type="ECO:0000313" key="2">
    <source>
        <dbReference type="Proteomes" id="UP000748756"/>
    </source>
</evidence>
<accession>A0A9P5VC97</accession>
<dbReference type="AlphaFoldDB" id="A0A9P5VC97"/>
<dbReference type="SUPFAM" id="SSF52047">
    <property type="entry name" value="RNI-like"/>
    <property type="match status" value="1"/>
</dbReference>
<organism evidence="1 2">
    <name type="scientific">Linnemannia schmuckeri</name>
    <dbReference type="NCBI Taxonomy" id="64567"/>
    <lineage>
        <taxon>Eukaryota</taxon>
        <taxon>Fungi</taxon>
        <taxon>Fungi incertae sedis</taxon>
        <taxon>Mucoromycota</taxon>
        <taxon>Mortierellomycotina</taxon>
        <taxon>Mortierellomycetes</taxon>
        <taxon>Mortierellales</taxon>
        <taxon>Mortierellaceae</taxon>
        <taxon>Linnemannia</taxon>
    </lineage>
</organism>
<dbReference type="OrthoDB" id="2370889at2759"/>
<proteinExistence type="predicted"/>
<comment type="caution">
    <text evidence="1">The sequence shown here is derived from an EMBL/GenBank/DDBJ whole genome shotgun (WGS) entry which is preliminary data.</text>
</comment>
<sequence length="599" mass="68219">MDQGSALDRFKDVPELITLVASYLNQKDIISLQVTSRKIYPIVHPFYFQEVSFDFRSSMSEFRETAQHARYISSLTLDEEYFEPYYDAMAEVAKDPATRSSLKHSRLKSCSPVSFSTSTSPSSLQLPNHAELDAILGEEALYELCQHSVMSTAWLFYVIRFSPFLTSLALIRFKIESEEQLNFLGRILSGIGTLENLDLCLCSGEPSMPFLSTIIHSCPPLVKSLTLGIESLDDSSSEGSEDDYITDAPAAVSGPIEDRQAPLVRLTKLEYVPLGGRVDAEQYMSILEFLPAVEMMDIPAVDNARRDVALRLAECCPRLRSLKQTGFSFDRQGVMASQLLEALPVNTIESLSISQVQERPSSKGVLGLRYHFQSLKSIIFDVCIRVNQVTVNAILFECPELEVFRITSYAHSNFEHSLREIVKKPWASTKFKELRLVLTLNELAKLPTDYYLEEDMTPAGVKRLAKFYQQLGSLRELRILDLKVDFDKGGMYDEDEPVEYFHYSFPGMLTLEDKRRYRNGWLGQLGGLTKLEELRGSFNLESMLEGFEFDILEAYWIEKHWPNLKIIELFSGQRVKKWRKNPLARCLKGMRPALEITVP</sequence>
<dbReference type="Gene3D" id="3.80.10.10">
    <property type="entry name" value="Ribonuclease Inhibitor"/>
    <property type="match status" value="1"/>
</dbReference>
<name>A0A9P5VC97_9FUNG</name>
<keyword evidence="2" id="KW-1185">Reference proteome</keyword>
<reference evidence="1" key="1">
    <citation type="journal article" date="2020" name="Fungal Divers.">
        <title>Resolving the Mortierellaceae phylogeny through synthesis of multi-gene phylogenetics and phylogenomics.</title>
        <authorList>
            <person name="Vandepol N."/>
            <person name="Liber J."/>
            <person name="Desiro A."/>
            <person name="Na H."/>
            <person name="Kennedy M."/>
            <person name="Barry K."/>
            <person name="Grigoriev I.V."/>
            <person name="Miller A.N."/>
            <person name="O'Donnell K."/>
            <person name="Stajich J.E."/>
            <person name="Bonito G."/>
        </authorList>
    </citation>
    <scope>NUCLEOTIDE SEQUENCE</scope>
    <source>
        <strain evidence="1">NRRL 6426</strain>
    </source>
</reference>
<evidence type="ECO:0000313" key="1">
    <source>
        <dbReference type="EMBL" id="KAF9152605.1"/>
    </source>
</evidence>
<gene>
    <name evidence="1" type="ORF">BG015_005002</name>
</gene>
<dbReference type="Proteomes" id="UP000748756">
    <property type="component" value="Unassembled WGS sequence"/>
</dbReference>